<keyword evidence="4" id="KW-1185">Reference proteome</keyword>
<sequence length="1459" mass="154161">MGAPGYDVDFATWAKAGQGMGGAADTLASAVDTLCHELAGAGAPWGQDDIGRAFFNGSDGAPGFGTVRDTVLAGSADMVNLLRATGDTLMINGRNYRLAEDASTVGAAIPEGADNGALARQDPYRLPPVTESLTHSDPPPPVVQQVWGFVGTLLGGVEWPDGDMDALGRVKNSFTTVATVLVGVAQDVEGHARTVTANNAGETVEKFATFAAALQGGGEELGLLWLAGKCRQLADAVDFLMKQKNAARLQIELSCGFLLLTWALAWAISWLTGGSSIATAEAITEAEGFVLRTFLVTVAKAVAKAAGAGLWFAGGMDALGQYARIREGVQDGFDGGELAHALEEGAIAGAVMGGVGGTVAGLNTRFTTALADLMGSSGLARAGFAGVTGTLGNLAAQGLVEQKLDVGQAAAFGFGMAGLGLAGDVGKHILGQTSPLAEGAHRTKSDVPVDLSHYSDEGTSLDGRPTLESSSNEPVTTQGEAPGGTTMAGFDVPADDGPTHMDVPDAGQNRIHDVLYADQETGTDSGGEVVNSFTGQVTGAHYVIDGDFNGTVNLAGGGVEFKTAGGAEPALGQGPDGTTLVGGQGVNPPAGGSGTSGTAAPGQAGSAGLAGSTGGTPAAPAPNGTAGPPAPDAGVTGVHLDQAGFGSDVSRPDGGGAPQGGPVLRGAEPGDGGRPDAPRFHPGRTEAGPREVQEFRSADLNPDTRPPLIPVRGEGALTGLRGEHAYTLAEGDALHASQWSRLREDATATPVGRVHHPFENASKVEVRRLGVIAPDGGEHTVTEFTVRVRYHAEPGMTPQEVVRAQSNVLDAVDVHYNHQHRLADRSQVHVRVEFERAESADGAVRLRPGDGMDAGERPDMLTWYADMDPVTVAHEVGHHLDLHDEYADPQRPGAETLTAPGVSREPNLMGDALRTWADHTLIVDHNGQPVPSAAGLRDRHLSALQQLADRAPGAREAHGDAGPAVPAEHATRESGPLDLPDHVRDLLDRVGEDGRPVFPAEGRDALDHAVLLDRMHTLFGDEARTPAHLRYTEALTDAAHRLYETAPDYSFHESDLRGLRHLADVAGASPEGVHPHADLLHEVARETLGRNPAPREIEALTRLAEHLNDRMGGRVPFELSSDALHRAAADRLGTTRSPETTRQAIERLVADLPRDPGEHPVPRMSKYQDQKKNRLDTQRMVVNEAIQKYEQEYNGGRRLSARDRQALGDDIKEELTRQRGYVTSNEPRPKIWEAVRNKIFEEAPKGKNGEYLDAYSGQPIKPGDVNIGHKKGDEYRKLVKDASKLKLTKAQFSAAVNAHWLYQTEQGSGPGGNKSGANEDRSNNPSNLFKNAKMKNGVLYTEDGRKIEPNGTVIDVQTGKKLDKGEAPKKVIKELERAQQQAIKDAQQANQWLQETAQKANPNEKEVKALDAQVKANEAQKKADDAWFFKGSAQKEADKLQEKANKAREQAQKKGFFSW</sequence>
<feature type="region of interest" description="Disordered" evidence="1">
    <location>
        <begin position="566"/>
        <end position="710"/>
    </location>
</feature>
<dbReference type="RefSeq" id="WP_285582801.1">
    <property type="nucleotide sequence ID" value="NZ_BSTK01000019.1"/>
</dbReference>
<feature type="region of interest" description="Disordered" evidence="1">
    <location>
        <begin position="886"/>
        <end position="906"/>
    </location>
</feature>
<evidence type="ECO:0000313" key="3">
    <source>
        <dbReference type="EMBL" id="GLY91299.1"/>
    </source>
</evidence>
<feature type="compositionally biased region" description="Polar residues" evidence="1">
    <location>
        <begin position="467"/>
        <end position="479"/>
    </location>
</feature>
<feature type="region of interest" description="Disordered" evidence="1">
    <location>
        <begin position="1153"/>
        <end position="1172"/>
    </location>
</feature>
<dbReference type="Pfam" id="PF14410">
    <property type="entry name" value="GH-E"/>
    <property type="match status" value="1"/>
</dbReference>
<feature type="compositionally biased region" description="Low complexity" evidence="1">
    <location>
        <begin position="596"/>
        <end position="637"/>
    </location>
</feature>
<feature type="region of interest" description="Disordered" evidence="1">
    <location>
        <begin position="949"/>
        <end position="982"/>
    </location>
</feature>
<gene>
    <name evidence="3" type="ORF">Airi02_092280</name>
</gene>
<feature type="compositionally biased region" description="Gly residues" evidence="1">
    <location>
        <begin position="580"/>
        <end position="595"/>
    </location>
</feature>
<evidence type="ECO:0000259" key="2">
    <source>
        <dbReference type="Pfam" id="PF14410"/>
    </source>
</evidence>
<proteinExistence type="predicted"/>
<organism evidence="3 4">
    <name type="scientific">Actinoallomurus iriomotensis</name>
    <dbReference type="NCBI Taxonomy" id="478107"/>
    <lineage>
        <taxon>Bacteria</taxon>
        <taxon>Bacillati</taxon>
        <taxon>Actinomycetota</taxon>
        <taxon>Actinomycetes</taxon>
        <taxon>Streptosporangiales</taxon>
        <taxon>Thermomonosporaceae</taxon>
        <taxon>Actinoallomurus</taxon>
    </lineage>
</organism>
<feature type="domain" description="Toxin YqcG C-terminal" evidence="2">
    <location>
        <begin position="1261"/>
        <end position="1316"/>
    </location>
</feature>
<comment type="caution">
    <text evidence="3">The sequence shown here is derived from an EMBL/GenBank/DDBJ whole genome shotgun (WGS) entry which is preliminary data.</text>
</comment>
<feature type="region of interest" description="Disordered" evidence="1">
    <location>
        <begin position="1304"/>
        <end position="1331"/>
    </location>
</feature>
<accession>A0A9W6W5A8</accession>
<feature type="compositionally biased region" description="Basic and acidic residues" evidence="1">
    <location>
        <begin position="1439"/>
        <end position="1452"/>
    </location>
</feature>
<protein>
    <recommendedName>
        <fullName evidence="2">Toxin YqcG C-terminal domain-containing protein</fullName>
    </recommendedName>
</protein>
<feature type="compositionally biased region" description="Basic and acidic residues" evidence="1">
    <location>
        <begin position="671"/>
        <end position="697"/>
    </location>
</feature>
<feature type="region of interest" description="Disordered" evidence="1">
    <location>
        <begin position="436"/>
        <end position="493"/>
    </location>
</feature>
<feature type="region of interest" description="Disordered" evidence="1">
    <location>
        <begin position="1439"/>
        <end position="1459"/>
    </location>
</feature>
<evidence type="ECO:0000313" key="4">
    <source>
        <dbReference type="Proteomes" id="UP001165074"/>
    </source>
</evidence>
<dbReference type="InterPro" id="IPR026835">
    <property type="entry name" value="YqcG_C"/>
</dbReference>
<dbReference type="EMBL" id="BSTK01000019">
    <property type="protein sequence ID" value="GLY91299.1"/>
    <property type="molecule type" value="Genomic_DNA"/>
</dbReference>
<name>A0A9W6W5A8_9ACTN</name>
<reference evidence="3" key="1">
    <citation type="submission" date="2023-03" db="EMBL/GenBank/DDBJ databases">
        <title>Actinoallomurus iriomotensis NBRC 103684.</title>
        <authorList>
            <person name="Ichikawa N."/>
            <person name="Sato H."/>
            <person name="Tonouchi N."/>
        </authorList>
    </citation>
    <scope>NUCLEOTIDE SEQUENCE</scope>
    <source>
        <strain evidence="3">NBRC 103684</strain>
    </source>
</reference>
<dbReference type="Proteomes" id="UP001165074">
    <property type="component" value="Unassembled WGS sequence"/>
</dbReference>
<evidence type="ECO:0000256" key="1">
    <source>
        <dbReference type="SAM" id="MobiDB-lite"/>
    </source>
</evidence>